<reference evidence="1" key="1">
    <citation type="submission" date="2024-04" db="UniProtKB">
        <authorList>
            <consortium name="EnsemblMetazoa"/>
        </authorList>
    </citation>
    <scope>IDENTIFICATION</scope>
    <source>
        <strain evidence="1">EBRO</strain>
    </source>
</reference>
<protein>
    <submittedName>
        <fullName evidence="1">Uncharacterized protein</fullName>
    </submittedName>
</protein>
<dbReference type="AlphaFoldDB" id="A0AAG5CTB2"/>
<keyword evidence="2" id="KW-1185">Reference proteome</keyword>
<dbReference type="EnsemblMetazoa" id="ENSAATROPT002152">
    <property type="protein sequence ID" value="ENSAATROPP002066"/>
    <property type="gene ID" value="ENSAATROPG001688"/>
</dbReference>
<proteinExistence type="predicted"/>
<evidence type="ECO:0000313" key="1">
    <source>
        <dbReference type="EnsemblMetazoa" id="ENSAATROPP002066"/>
    </source>
</evidence>
<sequence length="74" mass="8023">MPDLTGSDTSSASRAAASPLVLGGVGYRTHPPAEKTRKKERVYARVCVCVCGLEVLEESPASISSPEQLRTYRW</sequence>
<accession>A0AAG5CTB2</accession>
<name>A0AAG5CTB2_ANOAO</name>
<dbReference type="Proteomes" id="UP000075880">
    <property type="component" value="Unassembled WGS sequence"/>
</dbReference>
<evidence type="ECO:0000313" key="2">
    <source>
        <dbReference type="Proteomes" id="UP000075880"/>
    </source>
</evidence>
<organism evidence="1 2">
    <name type="scientific">Anopheles atroparvus</name>
    <name type="common">European mosquito</name>
    <dbReference type="NCBI Taxonomy" id="41427"/>
    <lineage>
        <taxon>Eukaryota</taxon>
        <taxon>Metazoa</taxon>
        <taxon>Ecdysozoa</taxon>
        <taxon>Arthropoda</taxon>
        <taxon>Hexapoda</taxon>
        <taxon>Insecta</taxon>
        <taxon>Pterygota</taxon>
        <taxon>Neoptera</taxon>
        <taxon>Endopterygota</taxon>
        <taxon>Diptera</taxon>
        <taxon>Nematocera</taxon>
        <taxon>Culicoidea</taxon>
        <taxon>Culicidae</taxon>
        <taxon>Anophelinae</taxon>
        <taxon>Anopheles</taxon>
    </lineage>
</organism>